<proteinExistence type="predicted"/>
<evidence type="ECO:0000313" key="2">
    <source>
        <dbReference type="Proteomes" id="UP001341840"/>
    </source>
</evidence>
<name>A0ABU6VTD4_9FABA</name>
<organism evidence="1 2">
    <name type="scientific">Stylosanthes scabra</name>
    <dbReference type="NCBI Taxonomy" id="79078"/>
    <lineage>
        <taxon>Eukaryota</taxon>
        <taxon>Viridiplantae</taxon>
        <taxon>Streptophyta</taxon>
        <taxon>Embryophyta</taxon>
        <taxon>Tracheophyta</taxon>
        <taxon>Spermatophyta</taxon>
        <taxon>Magnoliopsida</taxon>
        <taxon>eudicotyledons</taxon>
        <taxon>Gunneridae</taxon>
        <taxon>Pentapetalae</taxon>
        <taxon>rosids</taxon>
        <taxon>fabids</taxon>
        <taxon>Fabales</taxon>
        <taxon>Fabaceae</taxon>
        <taxon>Papilionoideae</taxon>
        <taxon>50 kb inversion clade</taxon>
        <taxon>dalbergioids sensu lato</taxon>
        <taxon>Dalbergieae</taxon>
        <taxon>Pterocarpus clade</taxon>
        <taxon>Stylosanthes</taxon>
    </lineage>
</organism>
<sequence>MAPLPGNPGSKQVEYTFDSGSDDYYSCKEDVTPYKGPELQRKDLLDELFKTLAQERNEIREVQKNTEV</sequence>
<keyword evidence="2" id="KW-1185">Reference proteome</keyword>
<accession>A0ABU6VTD4</accession>
<dbReference type="Proteomes" id="UP001341840">
    <property type="component" value="Unassembled WGS sequence"/>
</dbReference>
<comment type="caution">
    <text evidence="1">The sequence shown here is derived from an EMBL/GenBank/DDBJ whole genome shotgun (WGS) entry which is preliminary data.</text>
</comment>
<reference evidence="1 2" key="1">
    <citation type="journal article" date="2023" name="Plants (Basel)">
        <title>Bridging the Gap: Combining Genomics and Transcriptomics Approaches to Understand Stylosanthes scabra, an Orphan Legume from the Brazilian Caatinga.</title>
        <authorList>
            <person name="Ferreira-Neto J.R.C."/>
            <person name="da Silva M.D."/>
            <person name="Binneck E."/>
            <person name="de Melo N.F."/>
            <person name="da Silva R.H."/>
            <person name="de Melo A.L.T.M."/>
            <person name="Pandolfi V."/>
            <person name="Bustamante F.O."/>
            <person name="Brasileiro-Vidal A.C."/>
            <person name="Benko-Iseppon A.M."/>
        </authorList>
    </citation>
    <scope>NUCLEOTIDE SEQUENCE [LARGE SCALE GENOMIC DNA]</scope>
    <source>
        <tissue evidence="1">Leaves</tissue>
    </source>
</reference>
<dbReference type="EMBL" id="JASCZI010152761">
    <property type="protein sequence ID" value="MED6176642.1"/>
    <property type="molecule type" value="Genomic_DNA"/>
</dbReference>
<protein>
    <submittedName>
        <fullName evidence="1">Uncharacterized protein</fullName>
    </submittedName>
</protein>
<gene>
    <name evidence="1" type="ORF">PIB30_090192</name>
</gene>
<evidence type="ECO:0000313" key="1">
    <source>
        <dbReference type="EMBL" id="MED6176642.1"/>
    </source>
</evidence>